<name>A0A931G246_9ACTN</name>
<dbReference type="EMBL" id="JADQTO010000029">
    <property type="protein sequence ID" value="MBG0567750.1"/>
    <property type="molecule type" value="Genomic_DNA"/>
</dbReference>
<keyword evidence="2" id="KW-1185">Reference proteome</keyword>
<dbReference type="Proteomes" id="UP000598146">
    <property type="component" value="Unassembled WGS sequence"/>
</dbReference>
<accession>A0A931G246</accession>
<organism evidence="1 2">
    <name type="scientific">Actinoplanes aureus</name>
    <dbReference type="NCBI Taxonomy" id="2792083"/>
    <lineage>
        <taxon>Bacteria</taxon>
        <taxon>Bacillati</taxon>
        <taxon>Actinomycetota</taxon>
        <taxon>Actinomycetes</taxon>
        <taxon>Micromonosporales</taxon>
        <taxon>Micromonosporaceae</taxon>
        <taxon>Actinoplanes</taxon>
    </lineage>
</organism>
<proteinExistence type="predicted"/>
<dbReference type="AlphaFoldDB" id="A0A931G246"/>
<sequence length="66" mass="7156">MDLAYPSSFGEPDGPFTPRSAQHIVVHAGGGTAPWPILEKLVHVLDASGDLIEDQLARSPRRPHFP</sequence>
<reference evidence="1" key="1">
    <citation type="submission" date="2020-11" db="EMBL/GenBank/DDBJ databases">
        <title>Isolation and identification of active actinomycetes.</title>
        <authorList>
            <person name="Sun X."/>
        </authorList>
    </citation>
    <scope>NUCLEOTIDE SEQUENCE</scope>
    <source>
        <strain evidence="1">NEAU-A11</strain>
    </source>
</reference>
<comment type="caution">
    <text evidence="1">The sequence shown here is derived from an EMBL/GenBank/DDBJ whole genome shotgun (WGS) entry which is preliminary data.</text>
</comment>
<evidence type="ECO:0000313" key="1">
    <source>
        <dbReference type="EMBL" id="MBG0567750.1"/>
    </source>
</evidence>
<dbReference type="RefSeq" id="WP_196419518.1">
    <property type="nucleotide sequence ID" value="NZ_JADQTO010000029.1"/>
</dbReference>
<protein>
    <submittedName>
        <fullName evidence="1">Uncharacterized protein</fullName>
    </submittedName>
</protein>
<gene>
    <name evidence="1" type="ORF">I4J89_40530</name>
</gene>
<evidence type="ECO:0000313" key="2">
    <source>
        <dbReference type="Proteomes" id="UP000598146"/>
    </source>
</evidence>